<feature type="signal peptide" evidence="3">
    <location>
        <begin position="1"/>
        <end position="20"/>
    </location>
</feature>
<sequence length="141" mass="14235">MVLTASVAGLTAAPGFAAYAASKHAVVGLAEGLQVELAEAGADHVRVSVVCPGGVDTAIWRSAGPAAPGLDEVARRRFAAVGGPRTDQADPAAIARLTLDAVEEGRSWVVPIEPHHREALASRAHDLAAAAAADGGLVYGR</sequence>
<dbReference type="PRINTS" id="PR00081">
    <property type="entry name" value="GDHRDH"/>
</dbReference>
<dbReference type="PROSITE" id="PS00061">
    <property type="entry name" value="ADH_SHORT"/>
    <property type="match status" value="1"/>
</dbReference>
<dbReference type="PANTHER" id="PTHR43391">
    <property type="entry name" value="RETINOL DEHYDROGENASE-RELATED"/>
    <property type="match status" value="1"/>
</dbReference>
<evidence type="ECO:0000313" key="4">
    <source>
        <dbReference type="EMBL" id="MDQ1106769.1"/>
    </source>
</evidence>
<comment type="caution">
    <text evidence="4">The sequence shown here is derived from an EMBL/GenBank/DDBJ whole genome shotgun (WGS) entry which is preliminary data.</text>
</comment>
<organism evidence="4 5">
    <name type="scientific">Nocardioides zeae</name>
    <dbReference type="NCBI Taxonomy" id="1457234"/>
    <lineage>
        <taxon>Bacteria</taxon>
        <taxon>Bacillati</taxon>
        <taxon>Actinomycetota</taxon>
        <taxon>Actinomycetes</taxon>
        <taxon>Propionibacteriales</taxon>
        <taxon>Nocardioidaceae</taxon>
        <taxon>Nocardioides</taxon>
    </lineage>
</organism>
<evidence type="ECO:0000256" key="3">
    <source>
        <dbReference type="SAM" id="SignalP"/>
    </source>
</evidence>
<dbReference type="Pfam" id="PF00106">
    <property type="entry name" value="adh_short"/>
    <property type="match status" value="1"/>
</dbReference>
<accession>A0AAJ1U3P8</accession>
<gene>
    <name evidence="4" type="ORF">QE405_004053</name>
</gene>
<name>A0AAJ1U3P8_9ACTN</name>
<evidence type="ECO:0000313" key="5">
    <source>
        <dbReference type="Proteomes" id="UP001239215"/>
    </source>
</evidence>
<dbReference type="Proteomes" id="UP001239215">
    <property type="component" value="Unassembled WGS sequence"/>
</dbReference>
<comment type="similarity">
    <text evidence="1">Belongs to the short-chain dehydrogenases/reductases (SDR) family.</text>
</comment>
<dbReference type="RefSeq" id="WP_307205064.1">
    <property type="nucleotide sequence ID" value="NZ_JAUTAN010000001.1"/>
</dbReference>
<dbReference type="PANTHER" id="PTHR43391:SF82">
    <property type="entry name" value="OXIDOREDUCTASE SADH-RELATED"/>
    <property type="match status" value="1"/>
</dbReference>
<reference evidence="4" key="1">
    <citation type="submission" date="2023-07" db="EMBL/GenBank/DDBJ databases">
        <title>Functional and genomic diversity of the sorghum phyllosphere microbiome.</title>
        <authorList>
            <person name="Shade A."/>
        </authorList>
    </citation>
    <scope>NUCLEOTIDE SEQUENCE</scope>
    <source>
        <strain evidence="4">SORGH_AS_1067</strain>
    </source>
</reference>
<dbReference type="Gene3D" id="3.40.50.720">
    <property type="entry name" value="NAD(P)-binding Rossmann-like Domain"/>
    <property type="match status" value="1"/>
</dbReference>
<protein>
    <submittedName>
        <fullName evidence="4">NAD(P)-dependent dehydrogenase (Short-subunit alcohol dehydrogenase family)</fullName>
    </submittedName>
</protein>
<feature type="chain" id="PRO_5042562767" evidence="3">
    <location>
        <begin position="21"/>
        <end position="141"/>
    </location>
</feature>
<dbReference type="EMBL" id="JAUTAN010000001">
    <property type="protein sequence ID" value="MDQ1106769.1"/>
    <property type="molecule type" value="Genomic_DNA"/>
</dbReference>
<keyword evidence="2" id="KW-0560">Oxidoreductase</keyword>
<keyword evidence="3" id="KW-0732">Signal</keyword>
<dbReference type="SUPFAM" id="SSF51735">
    <property type="entry name" value="NAD(P)-binding Rossmann-fold domains"/>
    <property type="match status" value="1"/>
</dbReference>
<dbReference type="AlphaFoldDB" id="A0AAJ1U3P8"/>
<dbReference type="InterPro" id="IPR020904">
    <property type="entry name" value="Sc_DH/Rdtase_CS"/>
</dbReference>
<evidence type="ECO:0000256" key="2">
    <source>
        <dbReference type="ARBA" id="ARBA00023002"/>
    </source>
</evidence>
<dbReference type="GO" id="GO:0016491">
    <property type="term" value="F:oxidoreductase activity"/>
    <property type="evidence" value="ECO:0007669"/>
    <property type="project" value="UniProtKB-KW"/>
</dbReference>
<proteinExistence type="inferred from homology"/>
<dbReference type="InterPro" id="IPR036291">
    <property type="entry name" value="NAD(P)-bd_dom_sf"/>
</dbReference>
<dbReference type="InterPro" id="IPR002347">
    <property type="entry name" value="SDR_fam"/>
</dbReference>
<evidence type="ECO:0000256" key="1">
    <source>
        <dbReference type="ARBA" id="ARBA00006484"/>
    </source>
</evidence>